<evidence type="ECO:0000313" key="2">
    <source>
        <dbReference type="Proteomes" id="UP001164746"/>
    </source>
</evidence>
<protein>
    <submittedName>
        <fullName evidence="1">METL9-like protein</fullName>
    </submittedName>
</protein>
<dbReference type="SUPFAM" id="SSF53335">
    <property type="entry name" value="S-adenosyl-L-methionine-dependent methyltransferases"/>
    <property type="match status" value="1"/>
</dbReference>
<dbReference type="EMBL" id="CP111019">
    <property type="protein sequence ID" value="WAR11794.1"/>
    <property type="molecule type" value="Genomic_DNA"/>
</dbReference>
<dbReference type="Proteomes" id="UP001164746">
    <property type="component" value="Chromosome 8"/>
</dbReference>
<evidence type="ECO:0000313" key="1">
    <source>
        <dbReference type="EMBL" id="WAR11794.1"/>
    </source>
</evidence>
<keyword evidence="2" id="KW-1185">Reference proteome</keyword>
<feature type="non-terminal residue" evidence="1">
    <location>
        <position position="1"/>
    </location>
</feature>
<dbReference type="Pfam" id="PF05219">
    <property type="entry name" value="DREV"/>
    <property type="match status" value="1"/>
</dbReference>
<dbReference type="InterPro" id="IPR029063">
    <property type="entry name" value="SAM-dependent_MTases_sf"/>
</dbReference>
<sequence length="234" mass="26892">WYSVDHSRLPEWMCDHFVQLSEDSETRDFLENCYEKSDWVVTQIYHSLAKAFLSWLLGRGSMFVFSRSHFQQLLGVSADWRASNLLDLGAGDGKVTEKMASFFSKVYVTETSPTMVSRLQEKQYRVLGIDQWDNGSLQYDVISCLNLLDRCDRPMSILRSMRRVLAPGGRPTERLNIDGATFEAQCESMVRDVFRPAGFSLLHFSRVPYLCEGDLHSSFYVLNDTVFVLTADDH</sequence>
<organism evidence="1 2">
    <name type="scientific">Mya arenaria</name>
    <name type="common">Soft-shell clam</name>
    <dbReference type="NCBI Taxonomy" id="6604"/>
    <lineage>
        <taxon>Eukaryota</taxon>
        <taxon>Metazoa</taxon>
        <taxon>Spiralia</taxon>
        <taxon>Lophotrochozoa</taxon>
        <taxon>Mollusca</taxon>
        <taxon>Bivalvia</taxon>
        <taxon>Autobranchia</taxon>
        <taxon>Heteroconchia</taxon>
        <taxon>Euheterodonta</taxon>
        <taxon>Imparidentia</taxon>
        <taxon>Neoheterodontei</taxon>
        <taxon>Myida</taxon>
        <taxon>Myoidea</taxon>
        <taxon>Myidae</taxon>
        <taxon>Mya</taxon>
    </lineage>
</organism>
<dbReference type="PANTHER" id="PTHR12890:SF0">
    <property type="entry name" value="PROTEIN-L-HISTIDINE N-PROS-METHYLTRANSFERASE"/>
    <property type="match status" value="1"/>
</dbReference>
<reference evidence="1" key="1">
    <citation type="submission" date="2022-11" db="EMBL/GenBank/DDBJ databases">
        <title>Centuries of genome instability and evolution in soft-shell clam transmissible cancer (bioRxiv).</title>
        <authorList>
            <person name="Hart S.F.M."/>
            <person name="Yonemitsu M.A."/>
            <person name="Giersch R.M."/>
            <person name="Beal B.F."/>
            <person name="Arriagada G."/>
            <person name="Davis B.W."/>
            <person name="Ostrander E.A."/>
            <person name="Goff S.P."/>
            <person name="Metzger M.J."/>
        </authorList>
    </citation>
    <scope>NUCLEOTIDE SEQUENCE</scope>
    <source>
        <strain evidence="1">MELC-2E11</strain>
        <tissue evidence="1">Siphon/mantle</tissue>
    </source>
</reference>
<gene>
    <name evidence="1" type="ORF">MAR_025974</name>
</gene>
<dbReference type="Gene3D" id="3.40.50.150">
    <property type="entry name" value="Vaccinia Virus protein VP39"/>
    <property type="match status" value="1"/>
</dbReference>
<name>A0ABY7ETR3_MYAAR</name>
<feature type="non-terminal residue" evidence="1">
    <location>
        <position position="234"/>
    </location>
</feature>
<proteinExistence type="predicted"/>
<accession>A0ABY7ETR3</accession>
<dbReference type="CDD" id="cd02440">
    <property type="entry name" value="AdoMet_MTases"/>
    <property type="match status" value="1"/>
</dbReference>
<dbReference type="PANTHER" id="PTHR12890">
    <property type="entry name" value="DREV PROTEIN"/>
    <property type="match status" value="1"/>
</dbReference>
<dbReference type="InterPro" id="IPR007884">
    <property type="entry name" value="METL9"/>
</dbReference>